<dbReference type="PANTHER" id="PTHR43586">
    <property type="entry name" value="CYSTEINE DESULFURASE"/>
    <property type="match status" value="1"/>
</dbReference>
<evidence type="ECO:0000256" key="7">
    <source>
        <dbReference type="RuleBase" id="RU004504"/>
    </source>
</evidence>
<dbReference type="EMBL" id="FUWM01000018">
    <property type="protein sequence ID" value="SJZ89641.1"/>
    <property type="molecule type" value="Genomic_DNA"/>
</dbReference>
<dbReference type="PIRSF" id="PIRSF005572">
    <property type="entry name" value="NifS"/>
    <property type="match status" value="1"/>
</dbReference>
<dbReference type="InterPro" id="IPR016454">
    <property type="entry name" value="Cysteine_dSase"/>
</dbReference>
<dbReference type="InterPro" id="IPR020578">
    <property type="entry name" value="Aminotrans_V_PyrdxlP_BS"/>
</dbReference>
<dbReference type="GO" id="GO:0006534">
    <property type="term" value="P:cysteine metabolic process"/>
    <property type="evidence" value="ECO:0007669"/>
    <property type="project" value="InterPro"/>
</dbReference>
<dbReference type="GO" id="GO:0030170">
    <property type="term" value="F:pyridoxal phosphate binding"/>
    <property type="evidence" value="ECO:0007669"/>
    <property type="project" value="InterPro"/>
</dbReference>
<dbReference type="InterPro" id="IPR000192">
    <property type="entry name" value="Aminotrans_V_dom"/>
</dbReference>
<name>A0A1T4PE56_9FIRM</name>
<gene>
    <name evidence="9" type="ORF">SAMN02745118_02137</name>
</gene>
<dbReference type="InterPro" id="IPR015421">
    <property type="entry name" value="PyrdxlP-dep_Trfase_major"/>
</dbReference>
<dbReference type="Gene3D" id="3.40.640.10">
    <property type="entry name" value="Type I PLP-dependent aspartate aminotransferase-like (Major domain)"/>
    <property type="match status" value="1"/>
</dbReference>
<dbReference type="AlphaFoldDB" id="A0A1T4PE56"/>
<dbReference type="CDD" id="cd06453">
    <property type="entry name" value="SufS_like"/>
    <property type="match status" value="1"/>
</dbReference>
<sequence>MEVYFDNAATSYPKPDVVYDKMSEFFKNNGVSAGRGAYQKAFQAEQAIYNTRKSLAQLFNIADPTRIVFTHNITEAINLALKGLLKRNDHVITTSLEHNAIWRPLKELERDRGIEITKIECDSSGQIGIDKIKNAIKDNTKLIACLHASNVVGTILPIARMGEIANEAGIHFLLDTAQTAGVYPIDVKKMNIDLLAFTGHKGLLGPTGTGGLYIKEGIDLKPLKEGGTGNNSTSEYAPKELPNRYEAGTINTVGLIGLGAGVNYILEQGVEKIREKEVRLIDYALTKLSKVNGVILYGDKNVQKRVGVISFNLEGLDHADVAYKLDSEYNIMVRSGLHCAPNAHKTIGSFALGGTVRMGIGYFNTKEEINYLIKALKEMERMEE</sequence>
<dbReference type="NCBIfam" id="TIGR01977">
    <property type="entry name" value="am_tr_V_EF2568"/>
    <property type="match status" value="1"/>
</dbReference>
<keyword evidence="5" id="KW-0663">Pyridoxal phosphate</keyword>
<evidence type="ECO:0000256" key="3">
    <source>
        <dbReference type="ARBA" id="ARBA00012239"/>
    </source>
</evidence>
<organism evidence="9 10">
    <name type="scientific">Selenihalanaerobacter shriftii</name>
    <dbReference type="NCBI Taxonomy" id="142842"/>
    <lineage>
        <taxon>Bacteria</taxon>
        <taxon>Bacillati</taxon>
        <taxon>Bacillota</taxon>
        <taxon>Clostridia</taxon>
        <taxon>Halanaerobiales</taxon>
        <taxon>Halobacteroidaceae</taxon>
        <taxon>Selenihalanaerobacter</taxon>
    </lineage>
</organism>
<dbReference type="InterPro" id="IPR010970">
    <property type="entry name" value="Cys_dSase_SufS"/>
</dbReference>
<protein>
    <recommendedName>
        <fullName evidence="3">cysteine desulfurase</fullName>
        <ecNumber evidence="3">2.8.1.7</ecNumber>
    </recommendedName>
</protein>
<dbReference type="Proteomes" id="UP000190625">
    <property type="component" value="Unassembled WGS sequence"/>
</dbReference>
<dbReference type="EC" id="2.8.1.7" evidence="3"/>
<dbReference type="GO" id="GO:0031071">
    <property type="term" value="F:cysteine desulfurase activity"/>
    <property type="evidence" value="ECO:0007669"/>
    <property type="project" value="UniProtKB-EC"/>
</dbReference>
<evidence type="ECO:0000313" key="9">
    <source>
        <dbReference type="EMBL" id="SJZ89641.1"/>
    </source>
</evidence>
<dbReference type="PROSITE" id="PS00595">
    <property type="entry name" value="AA_TRANSFER_CLASS_5"/>
    <property type="match status" value="1"/>
</dbReference>
<feature type="domain" description="Aminotransferase class V" evidence="8">
    <location>
        <begin position="3"/>
        <end position="372"/>
    </location>
</feature>
<keyword evidence="4" id="KW-0808">Transferase</keyword>
<dbReference type="InterPro" id="IPR015424">
    <property type="entry name" value="PyrdxlP-dep_Trfase"/>
</dbReference>
<evidence type="ECO:0000313" key="10">
    <source>
        <dbReference type="Proteomes" id="UP000190625"/>
    </source>
</evidence>
<proteinExistence type="inferred from homology"/>
<evidence type="ECO:0000256" key="4">
    <source>
        <dbReference type="ARBA" id="ARBA00022679"/>
    </source>
</evidence>
<dbReference type="PANTHER" id="PTHR43586:SF4">
    <property type="entry name" value="ISOPENICILLIN N EPIMERASE"/>
    <property type="match status" value="1"/>
</dbReference>
<evidence type="ECO:0000256" key="6">
    <source>
        <dbReference type="ARBA" id="ARBA00050776"/>
    </source>
</evidence>
<accession>A0A1T4PE56</accession>
<evidence type="ECO:0000256" key="2">
    <source>
        <dbReference type="ARBA" id="ARBA00010447"/>
    </source>
</evidence>
<evidence type="ECO:0000259" key="8">
    <source>
        <dbReference type="Pfam" id="PF00266"/>
    </source>
</evidence>
<dbReference type="RefSeq" id="WP_078810587.1">
    <property type="nucleotide sequence ID" value="NZ_FUWM01000018.1"/>
</dbReference>
<keyword evidence="10" id="KW-1185">Reference proteome</keyword>
<dbReference type="Pfam" id="PF00266">
    <property type="entry name" value="Aminotran_5"/>
    <property type="match status" value="1"/>
</dbReference>
<evidence type="ECO:0000256" key="5">
    <source>
        <dbReference type="ARBA" id="ARBA00022898"/>
    </source>
</evidence>
<dbReference type="SUPFAM" id="SSF53383">
    <property type="entry name" value="PLP-dependent transferases"/>
    <property type="match status" value="1"/>
</dbReference>
<comment type="catalytic activity">
    <reaction evidence="6">
        <text>(sulfur carrier)-H + L-cysteine = (sulfur carrier)-SH + L-alanine</text>
        <dbReference type="Rhea" id="RHEA:43892"/>
        <dbReference type="Rhea" id="RHEA-COMP:14737"/>
        <dbReference type="Rhea" id="RHEA-COMP:14739"/>
        <dbReference type="ChEBI" id="CHEBI:29917"/>
        <dbReference type="ChEBI" id="CHEBI:35235"/>
        <dbReference type="ChEBI" id="CHEBI:57972"/>
        <dbReference type="ChEBI" id="CHEBI:64428"/>
        <dbReference type="EC" id="2.8.1.7"/>
    </reaction>
</comment>
<comment type="cofactor">
    <cofactor evidence="1 7">
        <name>pyridoxal 5'-phosphate</name>
        <dbReference type="ChEBI" id="CHEBI:597326"/>
    </cofactor>
</comment>
<dbReference type="OrthoDB" id="9804366at2"/>
<evidence type="ECO:0000256" key="1">
    <source>
        <dbReference type="ARBA" id="ARBA00001933"/>
    </source>
</evidence>
<dbReference type="InterPro" id="IPR015422">
    <property type="entry name" value="PyrdxlP-dep_Trfase_small"/>
</dbReference>
<dbReference type="STRING" id="142842.SAMN02745118_02137"/>
<dbReference type="InterPro" id="IPR010969">
    <property type="entry name" value="Cys_dSase-rel_unknwn_funct"/>
</dbReference>
<reference evidence="10" key="1">
    <citation type="submission" date="2017-02" db="EMBL/GenBank/DDBJ databases">
        <authorList>
            <person name="Varghese N."/>
            <person name="Submissions S."/>
        </authorList>
    </citation>
    <scope>NUCLEOTIDE SEQUENCE [LARGE SCALE GENOMIC DNA]</scope>
    <source>
        <strain evidence="10">ATCC BAA-73</strain>
    </source>
</reference>
<comment type="similarity">
    <text evidence="2">Belongs to the class-V pyridoxal-phosphate-dependent aminotransferase family. Csd subfamily.</text>
</comment>
<dbReference type="Gene3D" id="3.90.1150.10">
    <property type="entry name" value="Aspartate Aminotransferase, domain 1"/>
    <property type="match status" value="1"/>
</dbReference>